<evidence type="ECO:0000313" key="5">
    <source>
        <dbReference type="Proteomes" id="UP000646478"/>
    </source>
</evidence>
<feature type="region of interest" description="Disordered" evidence="2">
    <location>
        <begin position="561"/>
        <end position="581"/>
    </location>
</feature>
<reference evidence="4" key="1">
    <citation type="journal article" date="2014" name="Int. J. Syst. Evol. Microbiol.">
        <title>Complete genome sequence of Corynebacterium casei LMG S-19264T (=DSM 44701T), isolated from a smear-ripened cheese.</title>
        <authorList>
            <consortium name="US DOE Joint Genome Institute (JGI-PGF)"/>
            <person name="Walter F."/>
            <person name="Albersmeier A."/>
            <person name="Kalinowski J."/>
            <person name="Ruckert C."/>
        </authorList>
    </citation>
    <scope>NUCLEOTIDE SEQUENCE</scope>
    <source>
        <strain evidence="4">CGMCC 1.15082</strain>
    </source>
</reference>
<dbReference type="GO" id="GO:0019867">
    <property type="term" value="C:outer membrane"/>
    <property type="evidence" value="ECO:0007669"/>
    <property type="project" value="InterPro"/>
</dbReference>
<dbReference type="InterPro" id="IPR036709">
    <property type="entry name" value="Autotransporte_beta_dom_sf"/>
</dbReference>
<dbReference type="InterPro" id="IPR013425">
    <property type="entry name" value="Autotrns_rpt"/>
</dbReference>
<proteinExistence type="predicted"/>
<dbReference type="Gene3D" id="2.40.128.130">
    <property type="entry name" value="Autotransporter beta-domain"/>
    <property type="match status" value="1"/>
</dbReference>
<dbReference type="NCBIfam" id="TIGR01414">
    <property type="entry name" value="autotrans_barl"/>
    <property type="match status" value="1"/>
</dbReference>
<reference evidence="4" key="2">
    <citation type="submission" date="2020-09" db="EMBL/GenBank/DDBJ databases">
        <authorList>
            <person name="Sun Q."/>
            <person name="Zhou Y."/>
        </authorList>
    </citation>
    <scope>NUCLEOTIDE SEQUENCE</scope>
    <source>
        <strain evidence="4">CGMCC 1.15082</strain>
    </source>
</reference>
<dbReference type="InterPro" id="IPR011050">
    <property type="entry name" value="Pectin_lyase_fold/virulence"/>
</dbReference>
<dbReference type="Pfam" id="PF12951">
    <property type="entry name" value="PATR"/>
    <property type="match status" value="2"/>
</dbReference>
<dbReference type="InterPro" id="IPR043990">
    <property type="entry name" value="AC_1"/>
</dbReference>
<evidence type="ECO:0000256" key="2">
    <source>
        <dbReference type="SAM" id="MobiDB-lite"/>
    </source>
</evidence>
<evidence type="ECO:0000259" key="3">
    <source>
        <dbReference type="PROSITE" id="PS51208"/>
    </source>
</evidence>
<dbReference type="EMBL" id="BMHH01000018">
    <property type="protein sequence ID" value="GGB05007.1"/>
    <property type="molecule type" value="Genomic_DNA"/>
</dbReference>
<dbReference type="Gene3D" id="2.160.20.20">
    <property type="match status" value="1"/>
</dbReference>
<dbReference type="InterPro" id="IPR006315">
    <property type="entry name" value="OM_autotransptr_brl_dom"/>
</dbReference>
<dbReference type="CDD" id="cd01344">
    <property type="entry name" value="PL2_Passenger_AT"/>
    <property type="match status" value="1"/>
</dbReference>
<feature type="region of interest" description="Disordered" evidence="2">
    <location>
        <begin position="1021"/>
        <end position="1040"/>
    </location>
</feature>
<dbReference type="PANTHER" id="PTHR35037:SF3">
    <property type="entry name" value="C-TERMINAL REGION OF AIDA-LIKE PROTEIN"/>
    <property type="match status" value="1"/>
</dbReference>
<dbReference type="Proteomes" id="UP000646478">
    <property type="component" value="Unassembled WGS sequence"/>
</dbReference>
<dbReference type="Pfam" id="PF18883">
    <property type="entry name" value="AC_1"/>
    <property type="match status" value="1"/>
</dbReference>
<dbReference type="InterPro" id="IPR051551">
    <property type="entry name" value="Autotransporter_adhesion"/>
</dbReference>
<keyword evidence="1" id="KW-0732">Signal</keyword>
<gene>
    <name evidence="4" type="ORF">GCM10011491_36440</name>
</gene>
<organism evidence="4 5">
    <name type="scientific">Brucella endophytica</name>
    <dbReference type="NCBI Taxonomy" id="1963359"/>
    <lineage>
        <taxon>Bacteria</taxon>
        <taxon>Pseudomonadati</taxon>
        <taxon>Pseudomonadota</taxon>
        <taxon>Alphaproteobacteria</taxon>
        <taxon>Hyphomicrobiales</taxon>
        <taxon>Brucellaceae</taxon>
        <taxon>Brucella/Ochrobactrum group</taxon>
        <taxon>Brucella</taxon>
    </lineage>
</organism>
<evidence type="ECO:0000256" key="1">
    <source>
        <dbReference type="ARBA" id="ARBA00022729"/>
    </source>
</evidence>
<keyword evidence="5" id="KW-1185">Reference proteome</keyword>
<dbReference type="NCBIfam" id="TIGR02601">
    <property type="entry name" value="autotrns_rpt"/>
    <property type="match status" value="3"/>
</dbReference>
<name>A0A916WIR7_9HYPH</name>
<feature type="domain" description="Autotransporter" evidence="3">
    <location>
        <begin position="1042"/>
        <end position="1324"/>
    </location>
</feature>
<dbReference type="Pfam" id="PF03797">
    <property type="entry name" value="Autotransporter"/>
    <property type="match status" value="1"/>
</dbReference>
<dbReference type="SMART" id="SM00869">
    <property type="entry name" value="Autotransporter"/>
    <property type="match status" value="1"/>
</dbReference>
<dbReference type="InterPro" id="IPR005546">
    <property type="entry name" value="Autotransporte_beta"/>
</dbReference>
<feature type="compositionally biased region" description="Gly residues" evidence="2">
    <location>
        <begin position="561"/>
        <end position="571"/>
    </location>
</feature>
<dbReference type="SUPFAM" id="SSF51126">
    <property type="entry name" value="Pectin lyase-like"/>
    <property type="match status" value="3"/>
</dbReference>
<protein>
    <submittedName>
        <fullName evidence="4">Autotransporter</fullName>
    </submittedName>
</protein>
<dbReference type="PROSITE" id="PS51208">
    <property type="entry name" value="AUTOTRANSPORTER"/>
    <property type="match status" value="1"/>
</dbReference>
<accession>A0A916WIR7</accession>
<dbReference type="PANTHER" id="PTHR35037">
    <property type="entry name" value="C-TERMINAL REGION OF AIDA-LIKE PROTEIN"/>
    <property type="match status" value="1"/>
</dbReference>
<dbReference type="SUPFAM" id="SSF103515">
    <property type="entry name" value="Autotransporter"/>
    <property type="match status" value="1"/>
</dbReference>
<dbReference type="InterPro" id="IPR012332">
    <property type="entry name" value="Autotransporter_pectin_lyase_C"/>
</dbReference>
<comment type="caution">
    <text evidence="4">The sequence shown here is derived from an EMBL/GenBank/DDBJ whole genome shotgun (WGS) entry which is preliminary data.</text>
</comment>
<evidence type="ECO:0000313" key="4">
    <source>
        <dbReference type="EMBL" id="GGB05007.1"/>
    </source>
</evidence>
<sequence length="1324" mass="133932">MLFTGPGTLTIGPTAGLAPTFIKGGNSTAANGIATSTGGGGVGVYMQGGSTFGTTLDNSVGGQLWGGDSDGVGGAEGGAGVVLTDHVTFINGNSGCISTGCITGSVMGGNNNTPSSLPGVGVLVLGDHNVINNINGGIIQGGTIYADTGIPQVPAIRVTGSNNRIVNAAQVWASSNQKTNSWGSLAVEIKGSNNILEMQSGFRFYGNVVSTAGNGNILALGGATDVLNFDLAALGPAGGNTLFQGFDAYQKTGTSTWTVLGKVGTDGAWSIDQGTLKLGVNGDLSPASSVTINGAGAGQNPGTLDISGVTSSYIALKSLSGDAQGKVVLGSNTLSITAANGGDFAGVISGTGGLTLTGGTQILSGRNTYAGDTNVTAGTLIINGDNAAATGLITVTGGATLAGGEDQSVLNGGRIGGSVVLDGGTLLSQDSSGNGVNKVEILGDLTVQNSGILSYDYGLSPNGDHDALQVQVGGTVNLNGGIVNVANNSGVPLDPVHYGLVSGTINNPTGSGLQPGTLPPGTSLLITGDHVYLNAGSTPVGTFNYWDGSNLAPTHVAGGSGGTGTWRGSQGGTPPTNWTNQDGSQNGAFTDGSFAYFMGQGGGVTVDSQSFGRVAVSGMQFAVDGYTVTGRANDAITLLPDASGQTIIDVGNQTSESTGMTTAISAVLTGASELRKTDGGTLVLSGANTYTGGTEFDAGVLQVASDCNLGCTGTTPTGALTFDGGTLRVTGTSFTQTPRTINWGAFGGGFDIADKANIFTLSETQALGGTGPLTKLGEGTLVMSGANSYTGATDVEAGTLKAAAARVFSQGSAFSVSSGATLDLAGYDQSLGSLANAGAVRLGVSDPGTTLTIAGDYEGQGGTIYLNTVLDKDDSPTDLLYVKGDTAGTGFLQVKNAGGTGAQTTANGIKVVEVDGASTGVFTLKGDFTTTQGDPAVVAGAYAYRLFKGPKGSTGSVDASADGDWYLRSELKNQGPPPCEGAGCNPPPQYNPGVPVYEAYSQVLQELNDVGTLRQRVGSRYRSGAGQAGEGAGQGTVAPGGEISTDSYVWGRIEGAHGRFEPKYSTSATRFNTNTYGMEAGIDGKLYETPMGSVIGGFTMHYGYAKANMGSVHGLGGVDANGYGFGGTLTWYGDDGVYADAVAQTTWYTSDLTSDTGRRTLASEIDGFGYALSLEAGKRVAITPEWSVTPQVQLTWSAVRFDGFWDSFNAHVTHDETQSLKGRLGLAADYSQAWRDSQGRLTQADLYAIANLSHEFGRATKIKVSDVLFAAQNDRYWGGLGGGGTYSWADGKYALYGEVTIDTSLEHFADSYRLNGNIGLKVKW</sequence>